<dbReference type="SUPFAM" id="SSF46955">
    <property type="entry name" value="Putative DNA-binding domain"/>
    <property type="match status" value="1"/>
</dbReference>
<dbReference type="AlphaFoldDB" id="A0A6I3KHG4"/>
<dbReference type="InterPro" id="IPR009061">
    <property type="entry name" value="DNA-bd_dom_put_sf"/>
</dbReference>
<protein>
    <submittedName>
        <fullName evidence="1">AlpA family phage regulatory protein</fullName>
    </submittedName>
</protein>
<proteinExistence type="predicted"/>
<gene>
    <name evidence="1" type="ORF">GIW81_02125</name>
</gene>
<sequence length="77" mass="8759">MIVLEARRTFMKMLSKKQVSELTGLSRSTIDRLRARGLFPQARKASPGRVVFLEDEIEAWRLTLPHVVGDTTHAPEL</sequence>
<name>A0A6I3KHG4_9HYPH</name>
<dbReference type="Pfam" id="PF05930">
    <property type="entry name" value="Phage_AlpA"/>
    <property type="match status" value="1"/>
</dbReference>
<accession>A0A6I3KHG4</accession>
<comment type="caution">
    <text evidence="1">The sequence shown here is derived from an EMBL/GenBank/DDBJ whole genome shotgun (WGS) entry which is preliminary data.</text>
</comment>
<evidence type="ECO:0000313" key="2">
    <source>
        <dbReference type="Proteomes" id="UP000440694"/>
    </source>
</evidence>
<keyword evidence="2" id="KW-1185">Reference proteome</keyword>
<dbReference type="InterPro" id="IPR036388">
    <property type="entry name" value="WH-like_DNA-bd_sf"/>
</dbReference>
<dbReference type="Gene3D" id="1.10.10.10">
    <property type="entry name" value="Winged helix-like DNA-binding domain superfamily/Winged helix DNA-binding domain"/>
    <property type="match status" value="1"/>
</dbReference>
<reference evidence="1 2" key="1">
    <citation type="submission" date="2019-11" db="EMBL/GenBank/DDBJ databases">
        <title>Identification of a novel strain.</title>
        <authorList>
            <person name="Xu Q."/>
            <person name="Wang G."/>
        </authorList>
    </citation>
    <scope>NUCLEOTIDE SEQUENCE [LARGE SCALE GENOMIC DNA]</scope>
    <source>
        <strain evidence="2">xq</strain>
    </source>
</reference>
<organism evidence="1 2">
    <name type="scientific">Hyphomicrobium album</name>
    <dbReference type="NCBI Taxonomy" id="2665159"/>
    <lineage>
        <taxon>Bacteria</taxon>
        <taxon>Pseudomonadati</taxon>
        <taxon>Pseudomonadota</taxon>
        <taxon>Alphaproteobacteria</taxon>
        <taxon>Hyphomicrobiales</taxon>
        <taxon>Hyphomicrobiaceae</taxon>
        <taxon>Hyphomicrobium</taxon>
    </lineage>
</organism>
<dbReference type="InterPro" id="IPR010260">
    <property type="entry name" value="AlpA"/>
</dbReference>
<dbReference type="Proteomes" id="UP000440694">
    <property type="component" value="Unassembled WGS sequence"/>
</dbReference>
<evidence type="ECO:0000313" key="1">
    <source>
        <dbReference type="EMBL" id="MTD93127.1"/>
    </source>
</evidence>
<dbReference type="EMBL" id="WMBQ01000001">
    <property type="protein sequence ID" value="MTD93127.1"/>
    <property type="molecule type" value="Genomic_DNA"/>
</dbReference>